<reference evidence="4 5" key="1">
    <citation type="submission" date="2019-09" db="EMBL/GenBank/DDBJ databases">
        <title>Goodfellowia gen. nov., a new genus of the Pseudonocardineae related to Actinoalloteichus, containing Goodfellowia coeruleoviolacea gen. nov., comb. nov. gen. nov., comb. nov.</title>
        <authorList>
            <person name="Labeda D."/>
        </authorList>
    </citation>
    <scope>NUCLEOTIDE SEQUENCE [LARGE SCALE GENOMIC DNA]</scope>
    <source>
        <strain evidence="4 5">AN110305</strain>
    </source>
</reference>
<dbReference type="InterPro" id="IPR036108">
    <property type="entry name" value="4pyrrol_syn_uPrphyn_synt_sf"/>
</dbReference>
<dbReference type="Pfam" id="PF02602">
    <property type="entry name" value="HEM4"/>
    <property type="match status" value="1"/>
</dbReference>
<proteinExistence type="predicted"/>
<dbReference type="SUPFAM" id="SSF69618">
    <property type="entry name" value="HemD-like"/>
    <property type="match status" value="1"/>
</dbReference>
<dbReference type="SUPFAM" id="SSF46894">
    <property type="entry name" value="C-terminal effector domain of the bipartite response regulators"/>
    <property type="match status" value="1"/>
</dbReference>
<dbReference type="GO" id="GO:0004852">
    <property type="term" value="F:uroporphyrinogen-III synthase activity"/>
    <property type="evidence" value="ECO:0007669"/>
    <property type="project" value="UniProtKB-EC"/>
</dbReference>
<dbReference type="InterPro" id="IPR016032">
    <property type="entry name" value="Sig_transdc_resp-reg_C-effctor"/>
</dbReference>
<dbReference type="NCBIfam" id="NF005568">
    <property type="entry name" value="PRK07239.1"/>
    <property type="match status" value="1"/>
</dbReference>
<dbReference type="Gene3D" id="3.40.50.10090">
    <property type="match status" value="2"/>
</dbReference>
<dbReference type="InterPro" id="IPR039793">
    <property type="entry name" value="UROS/Hem4"/>
</dbReference>
<dbReference type="PANTHER" id="PTHR40082">
    <property type="entry name" value="BLR5956 PROTEIN"/>
    <property type="match status" value="1"/>
</dbReference>
<dbReference type="GO" id="GO:0003677">
    <property type="term" value="F:DNA binding"/>
    <property type="evidence" value="ECO:0007669"/>
    <property type="project" value="UniProtKB-UniRule"/>
</dbReference>
<dbReference type="OrthoDB" id="213853at2"/>
<evidence type="ECO:0000259" key="3">
    <source>
        <dbReference type="PROSITE" id="PS51755"/>
    </source>
</evidence>
<dbReference type="InterPro" id="IPR003754">
    <property type="entry name" value="4pyrrol_synth_uPrphyn_synth"/>
</dbReference>
<dbReference type="GO" id="GO:0006780">
    <property type="term" value="P:uroporphyrinogen III biosynthetic process"/>
    <property type="evidence" value="ECO:0007669"/>
    <property type="project" value="InterPro"/>
</dbReference>
<evidence type="ECO:0000313" key="5">
    <source>
        <dbReference type="Proteomes" id="UP000323454"/>
    </source>
</evidence>
<dbReference type="Pfam" id="PF00486">
    <property type="entry name" value="Trans_reg_C"/>
    <property type="match status" value="1"/>
</dbReference>
<evidence type="ECO:0000313" key="4">
    <source>
        <dbReference type="EMBL" id="KAA2263799.1"/>
    </source>
</evidence>
<dbReference type="Gene3D" id="1.10.10.10">
    <property type="entry name" value="Winged helix-like DNA-binding domain superfamily/Winged helix DNA-binding domain"/>
    <property type="match status" value="1"/>
</dbReference>
<keyword evidence="1 2" id="KW-0238">DNA-binding</keyword>
<dbReference type="AlphaFoldDB" id="A0A5B2XLL1"/>
<keyword evidence="4" id="KW-0456">Lyase</keyword>
<evidence type="ECO:0000256" key="1">
    <source>
        <dbReference type="ARBA" id="ARBA00023125"/>
    </source>
</evidence>
<comment type="caution">
    <text evidence="4">The sequence shown here is derived from an EMBL/GenBank/DDBJ whole genome shotgun (WGS) entry which is preliminary data.</text>
</comment>
<dbReference type="PANTHER" id="PTHR40082:SF1">
    <property type="entry name" value="BLR5956 PROTEIN"/>
    <property type="match status" value="1"/>
</dbReference>
<name>A0A5B2XLL1_9PSEU</name>
<protein>
    <submittedName>
        <fullName evidence="4">Uroporphyrinogen-III synthase</fullName>
        <ecNumber evidence="4">4.2.1.75</ecNumber>
    </submittedName>
</protein>
<dbReference type="CDD" id="cd00383">
    <property type="entry name" value="trans_reg_C"/>
    <property type="match status" value="1"/>
</dbReference>
<dbReference type="GO" id="GO:0006355">
    <property type="term" value="P:regulation of DNA-templated transcription"/>
    <property type="evidence" value="ECO:0007669"/>
    <property type="project" value="InterPro"/>
</dbReference>
<dbReference type="SMART" id="SM00862">
    <property type="entry name" value="Trans_reg_C"/>
    <property type="match status" value="1"/>
</dbReference>
<dbReference type="InterPro" id="IPR036388">
    <property type="entry name" value="WH-like_DNA-bd_sf"/>
</dbReference>
<organism evidence="4 5">
    <name type="scientific">Solihabitans fulvus</name>
    <dbReference type="NCBI Taxonomy" id="1892852"/>
    <lineage>
        <taxon>Bacteria</taxon>
        <taxon>Bacillati</taxon>
        <taxon>Actinomycetota</taxon>
        <taxon>Actinomycetes</taxon>
        <taxon>Pseudonocardiales</taxon>
        <taxon>Pseudonocardiaceae</taxon>
        <taxon>Solihabitans</taxon>
    </lineage>
</organism>
<reference evidence="4 5" key="2">
    <citation type="submission" date="2019-09" db="EMBL/GenBank/DDBJ databases">
        <authorList>
            <person name="Jin C."/>
        </authorList>
    </citation>
    <scope>NUCLEOTIDE SEQUENCE [LARGE SCALE GENOMIC DNA]</scope>
    <source>
        <strain evidence="4 5">AN110305</strain>
    </source>
</reference>
<dbReference type="EC" id="4.2.1.75" evidence="4"/>
<dbReference type="Proteomes" id="UP000323454">
    <property type="component" value="Unassembled WGS sequence"/>
</dbReference>
<accession>A0A5B2XLL1</accession>
<dbReference type="CDD" id="cd06578">
    <property type="entry name" value="HemD"/>
    <property type="match status" value="1"/>
</dbReference>
<evidence type="ECO:0000256" key="2">
    <source>
        <dbReference type="PROSITE-ProRule" id="PRU01091"/>
    </source>
</evidence>
<dbReference type="GO" id="GO:0000160">
    <property type="term" value="P:phosphorelay signal transduction system"/>
    <property type="evidence" value="ECO:0007669"/>
    <property type="project" value="InterPro"/>
</dbReference>
<sequence>MSSSESTVDVQPLAGYTIGVTAARRAEEFGALLARKGASVLHAPAIRIVPLADDTELLAATRRLLAEPVDYVVATTGIGFRGWVEAAEGWGLGTRLLRALGAARVLARGPKAKGAVRAAGLDETWSPASESNAELLDHLLRSGVRGRRVAVQLHGEPLPDFVDALLAAGADVVQVPVYRWTVPDDPAPLDRMLDAVLARQVDALAFTSAPAAASVLAAAQASGRLTGLVDALRSDVLVACVGSICAGPLVARGVPVVQPARARIGALARELATGLPGRAVRLRIGARDVELRGQAVVVDGELRPVPPAPMAVLRELAAARGRVVSRRELLVALQRHSGRDRCGDEHAVETAVGRLRAALGESRLVHTVVKRGYRLALAPAGASA</sequence>
<keyword evidence="5" id="KW-1185">Reference proteome</keyword>
<feature type="domain" description="OmpR/PhoB-type" evidence="3">
    <location>
        <begin position="279"/>
        <end position="377"/>
    </location>
</feature>
<dbReference type="RefSeq" id="WP_149849030.1">
    <property type="nucleotide sequence ID" value="NZ_VUOB01000014.1"/>
</dbReference>
<dbReference type="PROSITE" id="PS51755">
    <property type="entry name" value="OMPR_PHOB"/>
    <property type="match status" value="1"/>
</dbReference>
<dbReference type="InterPro" id="IPR001867">
    <property type="entry name" value="OmpR/PhoB-type_DNA-bd"/>
</dbReference>
<dbReference type="EMBL" id="VUOB01000014">
    <property type="protein sequence ID" value="KAA2263799.1"/>
    <property type="molecule type" value="Genomic_DNA"/>
</dbReference>
<feature type="DNA-binding region" description="OmpR/PhoB-type" evidence="2">
    <location>
        <begin position="279"/>
        <end position="377"/>
    </location>
</feature>
<gene>
    <name evidence="4" type="ORF">F0L68_08985</name>
</gene>